<name>A0A1J0GWM2_9CAUD</name>
<dbReference type="Proteomes" id="UP000224479">
    <property type="component" value="Segment"/>
</dbReference>
<dbReference type="Gene3D" id="3.30.420.10">
    <property type="entry name" value="Ribonuclease H-like superfamily/Ribonuclease H"/>
    <property type="match status" value="1"/>
</dbReference>
<evidence type="ECO:0000259" key="2">
    <source>
        <dbReference type="Pfam" id="PF16473"/>
    </source>
</evidence>
<feature type="domain" description="3'-5' exoribonuclease Rv2179c-like" evidence="2">
    <location>
        <begin position="34"/>
        <end position="209"/>
    </location>
</feature>
<evidence type="ECO:0000313" key="4">
    <source>
        <dbReference type="Proteomes" id="UP000224479"/>
    </source>
</evidence>
<dbReference type="InterPro" id="IPR012337">
    <property type="entry name" value="RNaseH-like_sf"/>
</dbReference>
<keyword evidence="4" id="KW-1185">Reference proteome</keyword>
<evidence type="ECO:0000313" key="3">
    <source>
        <dbReference type="EMBL" id="APC46645.1"/>
    </source>
</evidence>
<proteinExistence type="predicted"/>
<sequence>MPDVHIGFTGTRDAMPQVRRPDGDDPAMSRPIYAYDTEFLEDGRTIELISIGIVCEDGREYYAVNNDMDQERIRRDRWLLANVWPHLPLRGYKTKPATVGGTIKDIIDTTGHLDTTSVLVKPKWVIANEVREFLLAVDPPQLWANYAAYDHVVLAQLWGRMISLPKGLPMFTHDLQQLLETMADFEKPEQDGTEHNALEDARWVMKVLRAAGKVPSA</sequence>
<dbReference type="KEGG" id="vg:60328245"/>
<dbReference type="EMBL" id="KY012363">
    <property type="protein sequence ID" value="APC46645.1"/>
    <property type="molecule type" value="Genomic_DNA"/>
</dbReference>
<dbReference type="InterPro" id="IPR036397">
    <property type="entry name" value="RNaseH_sf"/>
</dbReference>
<dbReference type="SUPFAM" id="SSF53098">
    <property type="entry name" value="Ribonuclease H-like"/>
    <property type="match status" value="1"/>
</dbReference>
<reference evidence="3 4" key="1">
    <citation type="submission" date="2016-10" db="EMBL/GenBank/DDBJ databases">
        <authorList>
            <person name="Schroeder G."/>
            <person name="Jukic S.E."/>
            <person name="Stoner T.H."/>
            <person name="Bowman C.A."/>
            <person name="Russell D.A."/>
            <person name="Pope W.H."/>
            <person name="Jacobs-Sera D."/>
            <person name="Hatfull G.F."/>
        </authorList>
    </citation>
    <scope>NUCLEOTIDE SEQUENCE [LARGE SCALE GENOMIC DNA]</scope>
</reference>
<dbReference type="InterPro" id="IPR033390">
    <property type="entry name" value="Rv2179c-like"/>
</dbReference>
<dbReference type="Pfam" id="PF16473">
    <property type="entry name" value="Rv2179c-like"/>
    <property type="match status" value="1"/>
</dbReference>
<evidence type="ECO:0000256" key="1">
    <source>
        <dbReference type="SAM" id="MobiDB-lite"/>
    </source>
</evidence>
<dbReference type="RefSeq" id="YP_009956735.1">
    <property type="nucleotide sequence ID" value="NC_051654.1"/>
</dbReference>
<dbReference type="GeneID" id="60328245"/>
<organism evidence="3 4">
    <name type="scientific">Mycobacterium phage Empress</name>
    <dbReference type="NCBI Taxonomy" id="1913118"/>
    <lineage>
        <taxon>Viruses</taxon>
        <taxon>Duplodnaviria</taxon>
        <taxon>Heunggongvirae</taxon>
        <taxon>Uroviricota</taxon>
        <taxon>Caudoviricetes</taxon>
        <taxon>Gracegardnervirinae</taxon>
        <taxon>Cheoctovirus</taxon>
        <taxon>Cheoctovirus empress</taxon>
    </lineage>
</organism>
<gene>
    <name evidence="3" type="primary">67</name>
    <name evidence="3" type="ORF">PBI_EMPRESS_67</name>
</gene>
<dbReference type="GO" id="GO:0003676">
    <property type="term" value="F:nucleic acid binding"/>
    <property type="evidence" value="ECO:0007669"/>
    <property type="project" value="InterPro"/>
</dbReference>
<protein>
    <submittedName>
        <fullName evidence="3">DnaQ-like DNA polymerase III subunit</fullName>
    </submittedName>
</protein>
<accession>A0A1J0GWM2</accession>
<feature type="region of interest" description="Disordered" evidence="1">
    <location>
        <begin position="1"/>
        <end position="27"/>
    </location>
</feature>